<keyword evidence="5" id="KW-1185">Reference proteome</keyword>
<organism evidence="4 5">
    <name type="scientific">Thalassiosira oceanica</name>
    <name type="common">Marine diatom</name>
    <dbReference type="NCBI Taxonomy" id="159749"/>
    <lineage>
        <taxon>Eukaryota</taxon>
        <taxon>Sar</taxon>
        <taxon>Stramenopiles</taxon>
        <taxon>Ochrophyta</taxon>
        <taxon>Bacillariophyta</taxon>
        <taxon>Coscinodiscophyceae</taxon>
        <taxon>Thalassiosirophycidae</taxon>
        <taxon>Thalassiosirales</taxon>
        <taxon>Thalassiosiraceae</taxon>
        <taxon>Thalassiosira</taxon>
    </lineage>
</organism>
<evidence type="ECO:0000256" key="1">
    <source>
        <dbReference type="ARBA" id="ARBA00004496"/>
    </source>
</evidence>
<dbReference type="InterPro" id="IPR028133">
    <property type="entry name" value="Dynamitin"/>
</dbReference>
<feature type="region of interest" description="Disordered" evidence="3">
    <location>
        <begin position="1"/>
        <end position="23"/>
    </location>
</feature>
<dbReference type="PANTHER" id="PTHR15346">
    <property type="entry name" value="DYNACTIN SUBUNIT"/>
    <property type="match status" value="1"/>
</dbReference>
<dbReference type="GO" id="GO:0005737">
    <property type="term" value="C:cytoplasm"/>
    <property type="evidence" value="ECO:0007669"/>
    <property type="project" value="UniProtKB-SubCell"/>
</dbReference>
<evidence type="ECO:0000256" key="3">
    <source>
        <dbReference type="SAM" id="MobiDB-lite"/>
    </source>
</evidence>
<dbReference type="AlphaFoldDB" id="K0T0T0"/>
<dbReference type="Pfam" id="PF04912">
    <property type="entry name" value="Dynamitin"/>
    <property type="match status" value="1"/>
</dbReference>
<sequence length="118" mass="12194">RRGGRPARAKLSAARGGKGAAGSDDAKAVAELHSLLTDLDGISSHLPAMARRLSDLAVLHGSAADFSSRLTAAESALSASEAVLSSVEAAVTAMESNWKENLSVIEKNVERLDRIAKG</sequence>
<evidence type="ECO:0000313" key="5">
    <source>
        <dbReference type="Proteomes" id="UP000266841"/>
    </source>
</evidence>
<protein>
    <submittedName>
        <fullName evidence="4">Uncharacterized protein</fullName>
    </submittedName>
</protein>
<comment type="caution">
    <text evidence="4">The sequence shown here is derived from an EMBL/GenBank/DDBJ whole genome shotgun (WGS) entry which is preliminary data.</text>
</comment>
<name>K0T0T0_THAOC</name>
<comment type="subcellular location">
    <subcellularLocation>
        <location evidence="1">Cytoplasm</location>
    </subcellularLocation>
</comment>
<evidence type="ECO:0000313" key="4">
    <source>
        <dbReference type="EMBL" id="EJK72203.1"/>
    </source>
</evidence>
<dbReference type="GO" id="GO:0007017">
    <property type="term" value="P:microtubule-based process"/>
    <property type="evidence" value="ECO:0007669"/>
    <property type="project" value="InterPro"/>
</dbReference>
<dbReference type="Proteomes" id="UP000266841">
    <property type="component" value="Unassembled WGS sequence"/>
</dbReference>
<dbReference type="EMBL" id="AGNL01006211">
    <property type="protein sequence ID" value="EJK72203.1"/>
    <property type="molecule type" value="Genomic_DNA"/>
</dbReference>
<dbReference type="GO" id="GO:0005869">
    <property type="term" value="C:dynactin complex"/>
    <property type="evidence" value="ECO:0007669"/>
    <property type="project" value="InterPro"/>
</dbReference>
<accession>K0T0T0</accession>
<proteinExistence type="predicted"/>
<feature type="non-terminal residue" evidence="4">
    <location>
        <position position="1"/>
    </location>
</feature>
<keyword evidence="2" id="KW-0963">Cytoplasm</keyword>
<gene>
    <name evidence="4" type="ORF">THAOC_06288</name>
</gene>
<evidence type="ECO:0000256" key="2">
    <source>
        <dbReference type="ARBA" id="ARBA00022490"/>
    </source>
</evidence>
<reference evidence="4 5" key="1">
    <citation type="journal article" date="2012" name="Genome Biol.">
        <title>Genome and low-iron response of an oceanic diatom adapted to chronic iron limitation.</title>
        <authorList>
            <person name="Lommer M."/>
            <person name="Specht M."/>
            <person name="Roy A.S."/>
            <person name="Kraemer L."/>
            <person name="Andreson R."/>
            <person name="Gutowska M.A."/>
            <person name="Wolf J."/>
            <person name="Bergner S.V."/>
            <person name="Schilhabel M.B."/>
            <person name="Klostermeier U.C."/>
            <person name="Beiko R.G."/>
            <person name="Rosenstiel P."/>
            <person name="Hippler M."/>
            <person name="Laroche J."/>
        </authorList>
    </citation>
    <scope>NUCLEOTIDE SEQUENCE [LARGE SCALE GENOMIC DNA]</scope>
    <source>
        <strain evidence="4 5">CCMP1005</strain>
    </source>
</reference>